<feature type="compositionally biased region" description="Low complexity" evidence="2">
    <location>
        <begin position="326"/>
        <end position="337"/>
    </location>
</feature>
<dbReference type="EMBL" id="NKXS01005249">
    <property type="protein sequence ID" value="PIN04173.1"/>
    <property type="molecule type" value="Genomic_DNA"/>
</dbReference>
<feature type="compositionally biased region" description="Basic and acidic residues" evidence="2">
    <location>
        <begin position="256"/>
        <end position="281"/>
    </location>
</feature>
<feature type="compositionally biased region" description="Basic and acidic residues" evidence="2">
    <location>
        <begin position="539"/>
        <end position="554"/>
    </location>
</feature>
<feature type="region of interest" description="Disordered" evidence="2">
    <location>
        <begin position="313"/>
        <end position="368"/>
    </location>
</feature>
<feature type="compositionally biased region" description="Basic and acidic residues" evidence="2">
    <location>
        <begin position="610"/>
        <end position="619"/>
    </location>
</feature>
<feature type="compositionally biased region" description="Polar residues" evidence="2">
    <location>
        <begin position="219"/>
        <end position="232"/>
    </location>
</feature>
<feature type="region of interest" description="Disordered" evidence="2">
    <location>
        <begin position="464"/>
        <end position="619"/>
    </location>
</feature>
<feature type="compositionally biased region" description="Basic and acidic residues" evidence="2">
    <location>
        <begin position="237"/>
        <end position="247"/>
    </location>
</feature>
<comment type="caution">
    <text evidence="3">The sequence shown here is derived from an EMBL/GenBank/DDBJ whole genome shotgun (WGS) entry which is preliminary data.</text>
</comment>
<keyword evidence="4" id="KW-1185">Reference proteome</keyword>
<evidence type="ECO:0000256" key="2">
    <source>
        <dbReference type="SAM" id="MobiDB-lite"/>
    </source>
</evidence>
<dbReference type="PANTHER" id="PTHR32091:SF20">
    <property type="entry name" value="EUKARYOTIC TRANSLATION INITIATION FACTOR 4B1"/>
    <property type="match status" value="1"/>
</dbReference>
<dbReference type="GO" id="GO:0003743">
    <property type="term" value="F:translation initiation factor activity"/>
    <property type="evidence" value="ECO:0007669"/>
    <property type="project" value="InterPro"/>
</dbReference>
<dbReference type="InterPro" id="IPR010433">
    <property type="entry name" value="EIF-4B_pln"/>
</dbReference>
<dbReference type="AlphaFoldDB" id="A0A2G9GFV1"/>
<feature type="coiled-coil region" evidence="1">
    <location>
        <begin position="393"/>
        <end position="420"/>
    </location>
</feature>
<dbReference type="OrthoDB" id="2021148at2759"/>
<feature type="region of interest" description="Disordered" evidence="2">
    <location>
        <begin position="217"/>
        <end position="295"/>
    </location>
</feature>
<feature type="compositionally biased region" description="Polar residues" evidence="2">
    <location>
        <begin position="68"/>
        <end position="78"/>
    </location>
</feature>
<evidence type="ECO:0000256" key="1">
    <source>
        <dbReference type="SAM" id="Coils"/>
    </source>
</evidence>
<feature type="compositionally biased region" description="Basic and acidic residues" evidence="2">
    <location>
        <begin position="571"/>
        <end position="580"/>
    </location>
</feature>
<organism evidence="3 4">
    <name type="scientific">Handroanthus impetiginosus</name>
    <dbReference type="NCBI Taxonomy" id="429701"/>
    <lineage>
        <taxon>Eukaryota</taxon>
        <taxon>Viridiplantae</taxon>
        <taxon>Streptophyta</taxon>
        <taxon>Embryophyta</taxon>
        <taxon>Tracheophyta</taxon>
        <taxon>Spermatophyta</taxon>
        <taxon>Magnoliopsida</taxon>
        <taxon>eudicotyledons</taxon>
        <taxon>Gunneridae</taxon>
        <taxon>Pentapetalae</taxon>
        <taxon>asterids</taxon>
        <taxon>lamiids</taxon>
        <taxon>Lamiales</taxon>
        <taxon>Bignoniaceae</taxon>
        <taxon>Crescentiina</taxon>
        <taxon>Tabebuia alliance</taxon>
        <taxon>Handroanthus</taxon>
    </lineage>
</organism>
<dbReference type="PANTHER" id="PTHR32091">
    <property type="entry name" value="EUKARYOTIC TRANSLATION INITIATION FACTOR 4B"/>
    <property type="match status" value="1"/>
</dbReference>
<gene>
    <name evidence="3" type="ORF">CDL12_23283</name>
</gene>
<dbReference type="Proteomes" id="UP000231279">
    <property type="component" value="Unassembled WGS sequence"/>
</dbReference>
<sequence>MSKSPWAKIGAWAAEAEREEEEEREAAEKRAADVAEAAPPTTSFPSLKEAVSTGKQKKKTKMTLQEFAMQTSSYSGSVPSRGLTPEEMLSLPTGPRERSPDEIQQGRLGGGFPNYGPRTGSVGSNTGRGREYDGRRSYGLEDDNRRGPPPPSRVSEFNQPSRADEVDNWASMKKQTLPEYDSRQARPGGKYSSLGGGGAPGVVSQADEVDNWAAVKKPISQTQQTRPSSFGSGFSRPEPDRWTRNERSFGSGFSRPEPDRWTRNELRPVLETSKNEVEKVNKPSPFGAARPREEVLAEKGVDWKKLDLDIEVKKQHSVSGESRPTSSQSSRPGSAHSSRSEPPAALTGAGEGIVKQKPKVSPFGDAKPREVLLEEKGLDWKKIDLELDHRRVQRTETQEEKNLKEEIEHLRKELLEKSSEDKTSRHNLILQKERDLEQLVRQLDDKVRYSQKIFERKSSGAIRVAGFNGRPPSRPGYYDGFHDQLPPAPGHYEEPRAAYPERPPSQPGRHEDSRHSSRPGSYEDPRASFAERPPIRPGAYEDPRLRQGAYEESRAIYPQRSFTHGAYQEPRAADYNDRPRSRGSVNSWARPSDDRRSFQSDGGRGFLGSRDIERSGSRW</sequence>
<dbReference type="Pfam" id="PF06273">
    <property type="entry name" value="eIF-4B"/>
    <property type="match status" value="2"/>
</dbReference>
<dbReference type="GO" id="GO:0003729">
    <property type="term" value="F:mRNA binding"/>
    <property type="evidence" value="ECO:0007669"/>
    <property type="project" value="TreeGrafter"/>
</dbReference>
<protein>
    <submittedName>
        <fullName evidence="3">Uncharacterized protein</fullName>
    </submittedName>
</protein>
<feature type="region of interest" description="Disordered" evidence="2">
    <location>
        <begin position="1"/>
        <end position="205"/>
    </location>
</feature>
<evidence type="ECO:0000313" key="3">
    <source>
        <dbReference type="EMBL" id="PIN04173.1"/>
    </source>
</evidence>
<feature type="compositionally biased region" description="Basic and acidic residues" evidence="2">
    <location>
        <begin position="128"/>
        <end position="146"/>
    </location>
</feature>
<keyword evidence="1" id="KW-0175">Coiled coil</keyword>
<accession>A0A2G9GFV1</accession>
<feature type="compositionally biased region" description="Basic and acidic residues" evidence="2">
    <location>
        <begin position="508"/>
        <end position="526"/>
    </location>
</feature>
<proteinExistence type="predicted"/>
<dbReference type="STRING" id="429701.A0A2G9GFV1"/>
<reference evidence="4" key="1">
    <citation type="journal article" date="2018" name="Gigascience">
        <title>Genome assembly of the Pink Ipe (Handroanthus impetiginosus, Bignoniaceae), a highly valued, ecologically keystone Neotropical timber forest tree.</title>
        <authorList>
            <person name="Silva-Junior O.B."/>
            <person name="Grattapaglia D."/>
            <person name="Novaes E."/>
            <person name="Collevatti R.G."/>
        </authorList>
    </citation>
    <scope>NUCLEOTIDE SEQUENCE [LARGE SCALE GENOMIC DNA]</scope>
    <source>
        <strain evidence="4">cv. UFG-1</strain>
    </source>
</reference>
<name>A0A2G9GFV1_9LAMI</name>
<evidence type="ECO:0000313" key="4">
    <source>
        <dbReference type="Proteomes" id="UP000231279"/>
    </source>
</evidence>